<dbReference type="InterPro" id="IPR025665">
    <property type="entry name" value="Beta-barrel_OMP_2"/>
</dbReference>
<evidence type="ECO:0000313" key="4">
    <source>
        <dbReference type="Proteomes" id="UP000677244"/>
    </source>
</evidence>
<dbReference type="RefSeq" id="WP_209141688.1">
    <property type="nucleotide sequence ID" value="NZ_JAGHKO010000010.1"/>
</dbReference>
<evidence type="ECO:0000259" key="2">
    <source>
        <dbReference type="Pfam" id="PF13568"/>
    </source>
</evidence>
<dbReference type="EMBL" id="JAGHKO010000010">
    <property type="protein sequence ID" value="MBO9203637.1"/>
    <property type="molecule type" value="Genomic_DNA"/>
</dbReference>
<evidence type="ECO:0000256" key="1">
    <source>
        <dbReference type="SAM" id="SignalP"/>
    </source>
</evidence>
<sequence>MKYTLVCAALLLTFVANAQGVHFGIKADLNYSSLKGEGVNDKYSAGFQIGGFTTLNFSKHWAIQPELLYTWNPYKKGSDFLTYYNNTGRSAASDKINLAYISVPVLARYNVNKVISVTAGPQFGYLIYEDEDLLKEGRKAFDKTELSVNAGVQVNLDKVGFYARYVKGLTDINNVDDRYEWKSSHIQIGIAVRIK</sequence>
<feature type="domain" description="Outer membrane protein beta-barrel" evidence="2">
    <location>
        <begin position="18"/>
        <end position="172"/>
    </location>
</feature>
<organism evidence="3 4">
    <name type="scientific">Niastella soli</name>
    <dbReference type="NCBI Taxonomy" id="2821487"/>
    <lineage>
        <taxon>Bacteria</taxon>
        <taxon>Pseudomonadati</taxon>
        <taxon>Bacteroidota</taxon>
        <taxon>Chitinophagia</taxon>
        <taxon>Chitinophagales</taxon>
        <taxon>Chitinophagaceae</taxon>
        <taxon>Niastella</taxon>
    </lineage>
</organism>
<feature type="signal peptide" evidence="1">
    <location>
        <begin position="1"/>
        <end position="18"/>
    </location>
</feature>
<dbReference type="SUPFAM" id="SSF56925">
    <property type="entry name" value="OMPA-like"/>
    <property type="match status" value="1"/>
</dbReference>
<comment type="caution">
    <text evidence="3">The sequence shown here is derived from an EMBL/GenBank/DDBJ whole genome shotgun (WGS) entry which is preliminary data.</text>
</comment>
<feature type="chain" id="PRO_5045638642" evidence="1">
    <location>
        <begin position="19"/>
        <end position="195"/>
    </location>
</feature>
<protein>
    <submittedName>
        <fullName evidence="3">PorT family protein</fullName>
    </submittedName>
</protein>
<accession>A0ABS3Z1J7</accession>
<keyword evidence="1" id="KW-0732">Signal</keyword>
<proteinExistence type="predicted"/>
<keyword evidence="4" id="KW-1185">Reference proteome</keyword>
<dbReference type="Proteomes" id="UP000677244">
    <property type="component" value="Unassembled WGS sequence"/>
</dbReference>
<gene>
    <name evidence="3" type="ORF">J7I42_25355</name>
</gene>
<dbReference type="Pfam" id="PF13568">
    <property type="entry name" value="OMP_b-brl_2"/>
    <property type="match status" value="1"/>
</dbReference>
<dbReference type="InterPro" id="IPR011250">
    <property type="entry name" value="OMP/PagP_B-barrel"/>
</dbReference>
<evidence type="ECO:0000313" key="3">
    <source>
        <dbReference type="EMBL" id="MBO9203637.1"/>
    </source>
</evidence>
<reference evidence="3 4" key="1">
    <citation type="submission" date="2021-03" db="EMBL/GenBank/DDBJ databases">
        <title>Assistant Professor.</title>
        <authorList>
            <person name="Huq M.A."/>
        </authorList>
    </citation>
    <scope>NUCLEOTIDE SEQUENCE [LARGE SCALE GENOMIC DNA]</scope>
    <source>
        <strain evidence="3 4">MAH-29</strain>
    </source>
</reference>
<name>A0ABS3Z1J7_9BACT</name>